<accession>A0AAD9C1P0</accession>
<evidence type="ECO:0000313" key="1">
    <source>
        <dbReference type="EMBL" id="KAK1894030.1"/>
    </source>
</evidence>
<evidence type="ECO:0000313" key="2">
    <source>
        <dbReference type="Proteomes" id="UP001228049"/>
    </source>
</evidence>
<dbReference type="EMBL" id="JASDAP010000011">
    <property type="protein sequence ID" value="KAK1894030.1"/>
    <property type="molecule type" value="Genomic_DNA"/>
</dbReference>
<protein>
    <submittedName>
        <fullName evidence="1">DNA-directed RNA polymerase subunit beta</fullName>
    </submittedName>
</protein>
<feature type="non-terminal residue" evidence="1">
    <location>
        <position position="1"/>
    </location>
</feature>
<proteinExistence type="predicted"/>
<reference evidence="1" key="1">
    <citation type="submission" date="2023-04" db="EMBL/GenBank/DDBJ databases">
        <title>Chromosome-level genome of Chaenocephalus aceratus.</title>
        <authorList>
            <person name="Park H."/>
        </authorList>
    </citation>
    <scope>NUCLEOTIDE SEQUENCE</scope>
    <source>
        <strain evidence="1">DE</strain>
        <tissue evidence="1">Muscle</tissue>
    </source>
</reference>
<keyword evidence="1" id="KW-0240">DNA-directed RNA polymerase</keyword>
<feature type="non-terminal residue" evidence="1">
    <location>
        <position position="74"/>
    </location>
</feature>
<name>A0AAD9C1P0_DISEL</name>
<keyword evidence="2" id="KW-1185">Reference proteome</keyword>
<sequence length="74" mass="8233">HVLQHQELSIPPSRMQYIELSGPPYRNVLSLTRSSCEFLENMIYLLAGRPIKNQSACSECVGNGKATAMEEVPV</sequence>
<organism evidence="1 2">
    <name type="scientific">Dissostichus eleginoides</name>
    <name type="common">Patagonian toothfish</name>
    <name type="synonym">Dissostichus amissus</name>
    <dbReference type="NCBI Taxonomy" id="100907"/>
    <lineage>
        <taxon>Eukaryota</taxon>
        <taxon>Metazoa</taxon>
        <taxon>Chordata</taxon>
        <taxon>Craniata</taxon>
        <taxon>Vertebrata</taxon>
        <taxon>Euteleostomi</taxon>
        <taxon>Actinopterygii</taxon>
        <taxon>Neopterygii</taxon>
        <taxon>Teleostei</taxon>
        <taxon>Neoteleostei</taxon>
        <taxon>Acanthomorphata</taxon>
        <taxon>Eupercaria</taxon>
        <taxon>Perciformes</taxon>
        <taxon>Notothenioidei</taxon>
        <taxon>Nototheniidae</taxon>
        <taxon>Dissostichus</taxon>
    </lineage>
</organism>
<keyword evidence="1" id="KW-0804">Transcription</keyword>
<dbReference type="Proteomes" id="UP001228049">
    <property type="component" value="Unassembled WGS sequence"/>
</dbReference>
<comment type="caution">
    <text evidence="1">The sequence shown here is derived from an EMBL/GenBank/DDBJ whole genome shotgun (WGS) entry which is preliminary data.</text>
</comment>
<dbReference type="AlphaFoldDB" id="A0AAD9C1P0"/>
<gene>
    <name evidence="1" type="ORF">KUDE01_019491</name>
</gene>
<dbReference type="GO" id="GO:0000428">
    <property type="term" value="C:DNA-directed RNA polymerase complex"/>
    <property type="evidence" value="ECO:0007669"/>
    <property type="project" value="UniProtKB-KW"/>
</dbReference>